<dbReference type="InterPro" id="IPR050462">
    <property type="entry name" value="Retroviral_Gag-Pol_poly"/>
</dbReference>
<dbReference type="InterPro" id="IPR010999">
    <property type="entry name" value="Retrovr_matrix"/>
</dbReference>
<evidence type="ECO:0000313" key="1">
    <source>
        <dbReference type="Proteomes" id="UP000000715"/>
    </source>
</evidence>
<reference evidence="2" key="1">
    <citation type="submission" date="2025-08" db="UniProtKB">
        <authorList>
            <consortium name="RefSeq"/>
        </authorList>
    </citation>
    <scope>IDENTIFICATION</scope>
    <source>
        <tissue evidence="2">Brain</tissue>
    </source>
</reference>
<keyword evidence="1" id="KW-1185">Reference proteome</keyword>
<name>A0A8U0SPM9_MUSPF</name>
<evidence type="ECO:0000313" key="2">
    <source>
        <dbReference type="RefSeq" id="XP_044945659.1"/>
    </source>
</evidence>
<dbReference type="PANTHER" id="PTHR33166">
    <property type="entry name" value="GAG_P30 DOMAIN-CONTAINING PROTEIN"/>
    <property type="match status" value="1"/>
</dbReference>
<proteinExistence type="predicted"/>
<sequence length="87" mass="10017">IGAAVGIPKDSALGCLLENCTQFKLGNLKRKKLTLYCNETKNGSLNYNTILQLDLFCKQESKWEEIPYVMIFMALYQHPKLKENCRM</sequence>
<feature type="non-terminal residue" evidence="2">
    <location>
        <position position="1"/>
    </location>
</feature>
<dbReference type="Proteomes" id="UP000000715">
    <property type="component" value="Unplaced"/>
</dbReference>
<gene>
    <name evidence="2" type="primary">LOC106004095</name>
</gene>
<dbReference type="Gene3D" id="1.10.150.180">
    <property type="entry name" value="Gamma-retroviral matrix domain"/>
    <property type="match status" value="1"/>
</dbReference>
<accession>A0A8U0SPM9</accession>
<dbReference type="OrthoDB" id="9908684at2759"/>
<dbReference type="AlphaFoldDB" id="A0A8U0SPM9"/>
<dbReference type="RefSeq" id="XP_044945659.1">
    <property type="nucleotide sequence ID" value="XM_045089724.1"/>
</dbReference>
<protein>
    <submittedName>
        <fullName evidence="2">Natural cytotoxicity triggering receptor 3 ligand 1-like</fullName>
    </submittedName>
</protein>
<dbReference type="InterPro" id="IPR036946">
    <property type="entry name" value="G_retro_matrix_sf"/>
</dbReference>
<organism evidence="1 2">
    <name type="scientific">Mustela putorius furo</name>
    <name type="common">European domestic ferret</name>
    <name type="synonym">Mustela furo</name>
    <dbReference type="NCBI Taxonomy" id="9669"/>
    <lineage>
        <taxon>Eukaryota</taxon>
        <taxon>Metazoa</taxon>
        <taxon>Chordata</taxon>
        <taxon>Craniata</taxon>
        <taxon>Vertebrata</taxon>
        <taxon>Euteleostomi</taxon>
        <taxon>Mammalia</taxon>
        <taxon>Eutheria</taxon>
        <taxon>Laurasiatheria</taxon>
        <taxon>Carnivora</taxon>
        <taxon>Caniformia</taxon>
        <taxon>Musteloidea</taxon>
        <taxon>Mustelidae</taxon>
        <taxon>Mustelinae</taxon>
        <taxon>Mustela</taxon>
    </lineage>
</organism>
<dbReference type="GeneID" id="106004095"/>
<dbReference type="SUPFAM" id="SSF47836">
    <property type="entry name" value="Retroviral matrix proteins"/>
    <property type="match status" value="1"/>
</dbReference>